<evidence type="ECO:0000256" key="3">
    <source>
        <dbReference type="ARBA" id="ARBA00022525"/>
    </source>
</evidence>
<reference evidence="7 8" key="1">
    <citation type="journal article" date="2017" name="Int. J. Syst. Evol. Microbiol.">
        <title>Rhodosalinus sediminis gen. nov., sp. nov., isolated from marine saltern.</title>
        <authorList>
            <person name="Guo L.Y."/>
            <person name="Ling S.K."/>
            <person name="Li C.M."/>
            <person name="Chen G.J."/>
            <person name="Du Z.J."/>
        </authorList>
    </citation>
    <scope>NUCLEOTIDE SEQUENCE [LARGE SCALE GENOMIC DNA]</scope>
    <source>
        <strain evidence="7 8">WDN1C137</strain>
    </source>
</reference>
<dbReference type="Proteomes" id="UP000257131">
    <property type="component" value="Unassembled WGS sequence"/>
</dbReference>
<evidence type="ECO:0000313" key="7">
    <source>
        <dbReference type="EMBL" id="REC56212.1"/>
    </source>
</evidence>
<comment type="subcellular location">
    <subcellularLocation>
        <location evidence="2">Secreted</location>
    </subcellularLocation>
</comment>
<dbReference type="AlphaFoldDB" id="A0A3D9BRZ5"/>
<sequence>MWSNRRKVRLRSADFSAKDRDPLLAAGGSKLNRAERAVQSSGLVSTVSLLAACGGGGGSSSPRPGNEGSVQSEPVPWPDPGPGLPDGYTPPSSTYTAPTTEDPNRFALREPEADPYWVAALRGPEFDRLAGAIEEVERTIAYAVPHTRPAYYAGRDDADGWQPATPAMAAATREILARLEAVVDVRFVETTDLEATNVIAVSRTAMPSDTLGYAYYPSTVSFTGSDVLISPLYDAPEQYADGLTNLDYELLIHELGHALGLKHPFEADGSSTATLTAEEDTTVWTALSYDAPPSSFDGAFRAFDLMALTEAYGVDPSFRSGDDTYAVSGQRGVFVIDGGGIDTISAAGQLQGVTLDLREGQQSFVGATPDLISAAGQLAISANTEIEIAIGGAGDDRLIGNGLDNRLAGGAGRDRIFADDGADTLDGGPGSDIIDLSEVTASPDTVIIDPGDVGSDLVYGFEQGVGRDVIQFMGAAVKDLLDVVSADRVPEAFVQGQILRLTDAVLETAAQVETAFADGGAFEALEIAAGGEAIVIAAASQSTGETQALFHVENDAAGLQAAQLAQLEGKALDIDSWQASNFA</sequence>
<protein>
    <recommendedName>
        <fullName evidence="6">Peptidase M10 serralysin C-terminal domain-containing protein</fullName>
    </recommendedName>
</protein>
<dbReference type="CDD" id="cd04277">
    <property type="entry name" value="ZnMc_serralysin_like"/>
    <property type="match status" value="1"/>
</dbReference>
<dbReference type="SUPFAM" id="SSF55486">
    <property type="entry name" value="Metalloproteases ('zincins'), catalytic domain"/>
    <property type="match status" value="1"/>
</dbReference>
<evidence type="ECO:0000259" key="6">
    <source>
        <dbReference type="Pfam" id="PF08548"/>
    </source>
</evidence>
<dbReference type="InterPro" id="IPR011049">
    <property type="entry name" value="Serralysin-like_metalloprot_C"/>
</dbReference>
<dbReference type="InterPro" id="IPR018511">
    <property type="entry name" value="Hemolysin-typ_Ca-bd_CS"/>
</dbReference>
<dbReference type="GO" id="GO:0005509">
    <property type="term" value="F:calcium ion binding"/>
    <property type="evidence" value="ECO:0007669"/>
    <property type="project" value="InterPro"/>
</dbReference>
<dbReference type="PRINTS" id="PR00313">
    <property type="entry name" value="CABNDNGRPT"/>
</dbReference>
<dbReference type="Gene3D" id="2.150.10.10">
    <property type="entry name" value="Serralysin-like metalloprotease, C-terminal"/>
    <property type="match status" value="1"/>
</dbReference>
<keyword evidence="4" id="KW-0677">Repeat</keyword>
<feature type="compositionally biased region" description="Basic residues" evidence="5">
    <location>
        <begin position="1"/>
        <end position="10"/>
    </location>
</feature>
<keyword evidence="3" id="KW-0964">Secreted</keyword>
<comment type="cofactor">
    <cofactor evidence="1">
        <name>Ca(2+)</name>
        <dbReference type="ChEBI" id="CHEBI:29108"/>
    </cofactor>
</comment>
<organism evidence="7 8">
    <name type="scientific">Rhodosalinus sediminis</name>
    <dbReference type="NCBI Taxonomy" id="1940533"/>
    <lineage>
        <taxon>Bacteria</taxon>
        <taxon>Pseudomonadati</taxon>
        <taxon>Pseudomonadota</taxon>
        <taxon>Alphaproteobacteria</taxon>
        <taxon>Rhodobacterales</taxon>
        <taxon>Paracoccaceae</taxon>
        <taxon>Rhodosalinus</taxon>
    </lineage>
</organism>
<comment type="caution">
    <text evidence="7">The sequence shown here is derived from an EMBL/GenBank/DDBJ whole genome shotgun (WGS) entry which is preliminary data.</text>
</comment>
<evidence type="ECO:0000256" key="2">
    <source>
        <dbReference type="ARBA" id="ARBA00004613"/>
    </source>
</evidence>
<evidence type="ECO:0000256" key="5">
    <source>
        <dbReference type="SAM" id="MobiDB-lite"/>
    </source>
</evidence>
<gene>
    <name evidence="7" type="ORF">DRV84_10330</name>
</gene>
<dbReference type="InterPro" id="IPR001343">
    <property type="entry name" value="Hemolysn_Ca-bd"/>
</dbReference>
<evidence type="ECO:0000256" key="4">
    <source>
        <dbReference type="ARBA" id="ARBA00022737"/>
    </source>
</evidence>
<dbReference type="InterPro" id="IPR024079">
    <property type="entry name" value="MetalloPept_cat_dom_sf"/>
</dbReference>
<dbReference type="EMBL" id="QOHR01000013">
    <property type="protein sequence ID" value="REC56212.1"/>
    <property type="molecule type" value="Genomic_DNA"/>
</dbReference>
<feature type="compositionally biased region" description="Low complexity" evidence="5">
    <location>
        <begin position="85"/>
        <end position="100"/>
    </location>
</feature>
<proteinExistence type="predicted"/>
<dbReference type="PROSITE" id="PS00330">
    <property type="entry name" value="HEMOLYSIN_CALCIUM"/>
    <property type="match status" value="1"/>
</dbReference>
<dbReference type="Pfam" id="PF00353">
    <property type="entry name" value="HemolysinCabind"/>
    <property type="match status" value="1"/>
</dbReference>
<dbReference type="GO" id="GO:0008237">
    <property type="term" value="F:metallopeptidase activity"/>
    <property type="evidence" value="ECO:0007669"/>
    <property type="project" value="InterPro"/>
</dbReference>
<feature type="domain" description="Peptidase M10 serralysin C-terminal" evidence="6">
    <location>
        <begin position="334"/>
        <end position="442"/>
    </location>
</feature>
<dbReference type="SUPFAM" id="SSF51120">
    <property type="entry name" value="beta-Roll"/>
    <property type="match status" value="1"/>
</dbReference>
<dbReference type="Pfam" id="PF08548">
    <property type="entry name" value="Peptidase_M10_C"/>
    <property type="match status" value="1"/>
</dbReference>
<feature type="compositionally biased region" description="Low complexity" evidence="5">
    <location>
        <begin position="60"/>
        <end position="69"/>
    </location>
</feature>
<feature type="region of interest" description="Disordered" evidence="5">
    <location>
        <begin position="51"/>
        <end position="105"/>
    </location>
</feature>
<dbReference type="Gene3D" id="3.40.390.10">
    <property type="entry name" value="Collagenase (Catalytic Domain)"/>
    <property type="match status" value="1"/>
</dbReference>
<name>A0A3D9BRZ5_9RHOB</name>
<evidence type="ECO:0000313" key="8">
    <source>
        <dbReference type="Proteomes" id="UP000257131"/>
    </source>
</evidence>
<accession>A0A3D9BRZ5</accession>
<feature type="region of interest" description="Disordered" evidence="5">
    <location>
        <begin position="1"/>
        <end position="24"/>
    </location>
</feature>
<dbReference type="GO" id="GO:0005615">
    <property type="term" value="C:extracellular space"/>
    <property type="evidence" value="ECO:0007669"/>
    <property type="project" value="InterPro"/>
</dbReference>
<keyword evidence="8" id="KW-1185">Reference proteome</keyword>
<dbReference type="InterPro" id="IPR034033">
    <property type="entry name" value="Serralysin-like"/>
</dbReference>
<dbReference type="InterPro" id="IPR013858">
    <property type="entry name" value="Peptidase_M10B_C"/>
</dbReference>
<evidence type="ECO:0000256" key="1">
    <source>
        <dbReference type="ARBA" id="ARBA00001913"/>
    </source>
</evidence>